<dbReference type="HOGENOM" id="CLU_021264_0_0_11"/>
<dbReference type="KEGG" id="ams:AMIS_26960"/>
<evidence type="ECO:0000313" key="2">
    <source>
        <dbReference type="EMBL" id="BAL87916.1"/>
    </source>
</evidence>
<dbReference type="Gene3D" id="3.20.20.370">
    <property type="entry name" value="Glycoside hydrolase/deacetylase"/>
    <property type="match status" value="1"/>
</dbReference>
<dbReference type="InterPro" id="IPR002509">
    <property type="entry name" value="NODB_dom"/>
</dbReference>
<organism evidence="2 3">
    <name type="scientific">Actinoplanes missouriensis (strain ATCC 14538 / DSM 43046 / CBS 188.64 / JCM 3121 / NBRC 102363 / NCIMB 12654 / NRRL B-3342 / UNCC 431)</name>
    <dbReference type="NCBI Taxonomy" id="512565"/>
    <lineage>
        <taxon>Bacteria</taxon>
        <taxon>Bacillati</taxon>
        <taxon>Actinomycetota</taxon>
        <taxon>Actinomycetes</taxon>
        <taxon>Micromonosporales</taxon>
        <taxon>Micromonosporaceae</taxon>
        <taxon>Actinoplanes</taxon>
    </lineage>
</organism>
<proteinExistence type="predicted"/>
<dbReference type="SUPFAM" id="SSF88713">
    <property type="entry name" value="Glycoside hydrolase/deacetylase"/>
    <property type="match status" value="1"/>
</dbReference>
<evidence type="ECO:0000313" key="3">
    <source>
        <dbReference type="Proteomes" id="UP000007882"/>
    </source>
</evidence>
<accession>I0H4H9</accession>
<dbReference type="PANTHER" id="PTHR10587:SF137">
    <property type="entry name" value="4-DEOXY-4-FORMAMIDO-L-ARABINOSE-PHOSPHOUNDECAPRENOL DEFORMYLASE ARND-RELATED"/>
    <property type="match status" value="1"/>
</dbReference>
<dbReference type="Proteomes" id="UP000007882">
    <property type="component" value="Chromosome"/>
</dbReference>
<protein>
    <submittedName>
        <fullName evidence="2">Putative polysaccharide deacetylase</fullName>
    </submittedName>
</protein>
<dbReference type="InterPro" id="IPR011330">
    <property type="entry name" value="Glyco_hydro/deAcase_b/a-brl"/>
</dbReference>
<dbReference type="GO" id="GO:0016810">
    <property type="term" value="F:hydrolase activity, acting on carbon-nitrogen (but not peptide) bonds"/>
    <property type="evidence" value="ECO:0007669"/>
    <property type="project" value="InterPro"/>
</dbReference>
<feature type="domain" description="NodB homology" evidence="1">
    <location>
        <begin position="43"/>
        <end position="229"/>
    </location>
</feature>
<dbReference type="InterPro" id="IPR050248">
    <property type="entry name" value="Polysacc_deacetylase_ArnD"/>
</dbReference>
<name>I0H4H9_ACTM4</name>
<dbReference type="PANTHER" id="PTHR10587">
    <property type="entry name" value="GLYCOSYL TRANSFERASE-RELATED"/>
    <property type="match status" value="1"/>
</dbReference>
<dbReference type="EMBL" id="AP012319">
    <property type="protein sequence ID" value="BAL87916.1"/>
    <property type="molecule type" value="Genomic_DNA"/>
</dbReference>
<keyword evidence="3" id="KW-1185">Reference proteome</keyword>
<gene>
    <name evidence="2" type="ordered locus">AMIS_26960</name>
</gene>
<dbReference type="Pfam" id="PF01522">
    <property type="entry name" value="Polysacc_deac_1"/>
    <property type="match status" value="1"/>
</dbReference>
<dbReference type="PATRIC" id="fig|512565.3.peg.2694"/>
<dbReference type="STRING" id="512565.AMIS_26960"/>
<reference evidence="2 3" key="1">
    <citation type="submission" date="2012-02" db="EMBL/GenBank/DDBJ databases">
        <title>Complete genome sequence of Actinoplanes missouriensis 431 (= NBRC 102363).</title>
        <authorList>
            <person name="Ohnishi Y."/>
            <person name="Ishikawa J."/>
            <person name="Sekine M."/>
            <person name="Hosoyama A."/>
            <person name="Harada T."/>
            <person name="Narita H."/>
            <person name="Hata T."/>
            <person name="Konno Y."/>
            <person name="Tutikane K."/>
            <person name="Fujita N."/>
            <person name="Horinouchi S."/>
            <person name="Hayakawa M."/>
        </authorList>
    </citation>
    <scope>NUCLEOTIDE SEQUENCE [LARGE SCALE GENOMIC DNA]</scope>
    <source>
        <strain evidence="3">ATCC 14538 / DSM 43046 / CBS 188.64 / JCM 3121 / NBRC 102363 / NCIMB 12654 / NRRL B-3342 / UNCC 431</strain>
    </source>
</reference>
<dbReference type="RefSeq" id="WP_014442811.1">
    <property type="nucleotide sequence ID" value="NC_017093.1"/>
</dbReference>
<dbReference type="eggNOG" id="COG0726">
    <property type="taxonomic scope" value="Bacteria"/>
</dbReference>
<dbReference type="AlphaFoldDB" id="I0H4H9"/>
<sequence length="229" mass="24389">MIEAIVTAAAALGGAHAGPALAVFGPLRRCVLPKRLSGIGRPGHVALTFDGGPDPQVTPELLRVLGRHHVRATFFLLGENVERHPAQARDIVGEGHEVGVLGHQHRLLLRRLPHAVAHDLSRATAAITAVTGRQPSWWRPPYGLASSTALFQARCLGLTPVLWTCSAREWTRAAAPPAVSRPGLRGGGTIVVRDRDRGTLPEILRDCHARGHVVGRLRDHGVPGAGAMP</sequence>
<evidence type="ECO:0000259" key="1">
    <source>
        <dbReference type="PROSITE" id="PS51677"/>
    </source>
</evidence>
<dbReference type="GO" id="GO:0005975">
    <property type="term" value="P:carbohydrate metabolic process"/>
    <property type="evidence" value="ECO:0007669"/>
    <property type="project" value="InterPro"/>
</dbReference>
<dbReference type="OrthoDB" id="3864432at2"/>
<dbReference type="PROSITE" id="PS51677">
    <property type="entry name" value="NODB"/>
    <property type="match status" value="1"/>
</dbReference>